<sequence length="180" mass="20709">MDLLDVLGMSEPMSVNTLASDVTKAGRSQKSPVPYETDVPARTVFGRRHSNSLAAWQISDTTDTMTAVADYNKKDKVNKDDARKDCTWKPVFEHKKDFKGWNRGKYAPTSARMLRTCTRSKDGDCNSYQVYSEDEVEEKFICELFEEIIDKSKHYFNVNLLIMLSGRYSEICLEILRIDR</sequence>
<evidence type="ECO:0000313" key="1">
    <source>
        <dbReference type="EMBL" id="KAK0470081.1"/>
    </source>
</evidence>
<dbReference type="AlphaFoldDB" id="A0AA39T7M2"/>
<dbReference type="GeneID" id="85352654"/>
<protein>
    <submittedName>
        <fullName evidence="1">Uncharacterized protein</fullName>
    </submittedName>
</protein>
<name>A0AA39T7M2_ARMTA</name>
<dbReference type="Proteomes" id="UP001175211">
    <property type="component" value="Unassembled WGS sequence"/>
</dbReference>
<gene>
    <name evidence="1" type="ORF">EV420DRAFT_1473184</name>
</gene>
<dbReference type="EMBL" id="JAUEPS010000001">
    <property type="protein sequence ID" value="KAK0470081.1"/>
    <property type="molecule type" value="Genomic_DNA"/>
</dbReference>
<comment type="caution">
    <text evidence="1">The sequence shown here is derived from an EMBL/GenBank/DDBJ whole genome shotgun (WGS) entry which is preliminary data.</text>
</comment>
<proteinExistence type="predicted"/>
<keyword evidence="2" id="KW-1185">Reference proteome</keyword>
<dbReference type="RefSeq" id="XP_060339874.1">
    <property type="nucleotide sequence ID" value="XM_060469106.1"/>
</dbReference>
<accession>A0AA39T7M2</accession>
<evidence type="ECO:0000313" key="2">
    <source>
        <dbReference type="Proteomes" id="UP001175211"/>
    </source>
</evidence>
<organism evidence="1 2">
    <name type="scientific">Armillaria tabescens</name>
    <name type="common">Ringless honey mushroom</name>
    <name type="synonym">Agaricus tabescens</name>
    <dbReference type="NCBI Taxonomy" id="1929756"/>
    <lineage>
        <taxon>Eukaryota</taxon>
        <taxon>Fungi</taxon>
        <taxon>Dikarya</taxon>
        <taxon>Basidiomycota</taxon>
        <taxon>Agaricomycotina</taxon>
        <taxon>Agaricomycetes</taxon>
        <taxon>Agaricomycetidae</taxon>
        <taxon>Agaricales</taxon>
        <taxon>Marasmiineae</taxon>
        <taxon>Physalacriaceae</taxon>
        <taxon>Desarmillaria</taxon>
    </lineage>
</organism>
<reference evidence="1" key="1">
    <citation type="submission" date="2023-06" db="EMBL/GenBank/DDBJ databases">
        <authorList>
            <consortium name="Lawrence Berkeley National Laboratory"/>
            <person name="Ahrendt S."/>
            <person name="Sahu N."/>
            <person name="Indic B."/>
            <person name="Wong-Bajracharya J."/>
            <person name="Merenyi Z."/>
            <person name="Ke H.-M."/>
            <person name="Monk M."/>
            <person name="Kocsube S."/>
            <person name="Drula E."/>
            <person name="Lipzen A."/>
            <person name="Balint B."/>
            <person name="Henrissat B."/>
            <person name="Andreopoulos B."/>
            <person name="Martin F.M."/>
            <person name="Harder C.B."/>
            <person name="Rigling D."/>
            <person name="Ford K.L."/>
            <person name="Foster G.D."/>
            <person name="Pangilinan J."/>
            <person name="Papanicolaou A."/>
            <person name="Barry K."/>
            <person name="LaButti K."/>
            <person name="Viragh M."/>
            <person name="Koriabine M."/>
            <person name="Yan M."/>
            <person name="Riley R."/>
            <person name="Champramary S."/>
            <person name="Plett K.L."/>
            <person name="Tsai I.J."/>
            <person name="Slot J."/>
            <person name="Sipos G."/>
            <person name="Plett J."/>
            <person name="Nagy L.G."/>
            <person name="Grigoriev I.V."/>
        </authorList>
    </citation>
    <scope>NUCLEOTIDE SEQUENCE</scope>
    <source>
        <strain evidence="1">CCBAS 213</strain>
    </source>
</reference>